<name>A0ACC2S593_9FUNG</name>
<reference evidence="1" key="1">
    <citation type="submission" date="2022-04" db="EMBL/GenBank/DDBJ databases">
        <title>Genome of the entomopathogenic fungus Entomophthora muscae.</title>
        <authorList>
            <person name="Elya C."/>
            <person name="Lovett B.R."/>
            <person name="Lee E."/>
            <person name="Macias A.M."/>
            <person name="Hajek A.E."/>
            <person name="De Bivort B.L."/>
            <person name="Kasson M.T."/>
            <person name="De Fine Licht H.H."/>
            <person name="Stajich J.E."/>
        </authorList>
    </citation>
    <scope>NUCLEOTIDE SEQUENCE</scope>
    <source>
        <strain evidence="1">Berkeley</strain>
    </source>
</reference>
<sequence length="627" mass="71226">MNETKAILSIIRKNESSVLRLIAQKYDRQALFPQLNDQQFHLIKTFLKDQEKLQDVIVQALKLLVRYLVTLYHRLGEIPITEHNPYCEYLLFLLDAAFRHGLKIKQTLAGYTKTYWSMIGEVFYVPPEKPPLLGVSFTESFPSYFKERDGTKRVENHSTSTPPPVKASEYEKITANKKLTPNSSPLAWFMLLLNEKTLHQNISKLINSTILRGWYIPYAFIIQEQAFMFCDLLSALSSIDFAFQINEMSLETLLAKPETFIPEVDLLPWVIDIISDVETALEGTEDVPLQDEAHPSTNPPEEAAIPTELGNVPPVSSEMKVSYIDDGLNQNHPIQSSPRVNLSPIRESFTRSKSPEQRKENGDIEILKGVISQLELEVKALKRANFQSLAEVGKFKSLNESYETLVSSLKQDNVRLDAELQEERATRKDAESKFQELGSQLALVIKELSAARSQTVKFQKSSASSQGMLHHLQEQLHESQKTTVQLKEQLSAAFEQLALAQTEKEQLEREGAVREKLLNTISDEMAKSKLELKETLLERQLDPSRQKFVSRVDSKLVTNCTNCGVKFSVLIRKHHCRRDGKVYCDACTTHRVNLPSHKNPERVCDSCYSDVIGFQVPISSPDPFSSN</sequence>
<gene>
    <name evidence="1" type="primary">FYCO1</name>
    <name evidence="1" type="ORF">DSO57_1022846</name>
</gene>
<dbReference type="EMBL" id="QTSX02005796">
    <property type="protein sequence ID" value="KAJ9057428.1"/>
    <property type="molecule type" value="Genomic_DNA"/>
</dbReference>
<comment type="caution">
    <text evidence="1">The sequence shown here is derived from an EMBL/GenBank/DDBJ whole genome shotgun (WGS) entry which is preliminary data.</text>
</comment>
<evidence type="ECO:0000313" key="2">
    <source>
        <dbReference type="Proteomes" id="UP001165960"/>
    </source>
</evidence>
<protein>
    <submittedName>
        <fullName evidence="1">FYVE and coiled-coil domain-containing protein 1</fullName>
    </submittedName>
</protein>
<proteinExistence type="predicted"/>
<dbReference type="Proteomes" id="UP001165960">
    <property type="component" value="Unassembled WGS sequence"/>
</dbReference>
<organism evidence="1 2">
    <name type="scientific">Entomophthora muscae</name>
    <dbReference type="NCBI Taxonomy" id="34485"/>
    <lineage>
        <taxon>Eukaryota</taxon>
        <taxon>Fungi</taxon>
        <taxon>Fungi incertae sedis</taxon>
        <taxon>Zoopagomycota</taxon>
        <taxon>Entomophthoromycotina</taxon>
        <taxon>Entomophthoromycetes</taxon>
        <taxon>Entomophthorales</taxon>
        <taxon>Entomophthoraceae</taxon>
        <taxon>Entomophthora</taxon>
    </lineage>
</organism>
<accession>A0ACC2S593</accession>
<evidence type="ECO:0000313" key="1">
    <source>
        <dbReference type="EMBL" id="KAJ9057428.1"/>
    </source>
</evidence>
<keyword evidence="2" id="KW-1185">Reference proteome</keyword>